<reference evidence="3" key="2">
    <citation type="submission" date="2022-06" db="EMBL/GenBank/DDBJ databases">
        <authorList>
            <person name="Holder M.E."/>
            <person name="Ajami N.J."/>
            <person name="Petrosino J.F."/>
        </authorList>
    </citation>
    <scope>NUCLEOTIDE SEQUENCE</scope>
    <source>
        <strain evidence="3">RMA 8861</strain>
    </source>
</reference>
<dbReference type="RefSeq" id="WP_066676282.1">
    <property type="nucleotide sequence ID" value="NZ_CABMIZ010000014.1"/>
</dbReference>
<name>A0A9N7JL84_CLOSE</name>
<keyword evidence="5" id="KW-1185">Reference proteome</keyword>
<proteinExistence type="predicted"/>
<sequence length="244" mass="29187">MKKLNFKNPGIWYVIIFLIIAILNSLFDFFFSRLYLINNILINFVPAIIFYVFYKVRKRIKYKYLIVSINVTLVIISIILLLTNFMFGCFTELFTPIDDINYYHRVLRVRNNYNYELMYHFPKSIPKNSKDIKFGDAYGFSGGGYECDLTYTSEDKINLTEYQQSSKYVIHNREDLNKCKENLHLPYYILENLGLNNLNNYDETVKEKNYIIYVLKLKDSEHGYSSGLAVNEDTNRVFYWSYEW</sequence>
<feature type="transmembrane region" description="Helical" evidence="1">
    <location>
        <begin position="36"/>
        <end position="54"/>
    </location>
</feature>
<dbReference type="KEGG" id="csep:CP523_05315"/>
<evidence type="ECO:0000256" key="1">
    <source>
        <dbReference type="SAM" id="Phobius"/>
    </source>
</evidence>
<keyword evidence="1" id="KW-1133">Transmembrane helix</keyword>
<reference evidence="2 4" key="1">
    <citation type="submission" date="2017-09" db="EMBL/GenBank/DDBJ databases">
        <authorList>
            <person name="Thomas P."/>
            <person name="Seyboldt C."/>
        </authorList>
    </citation>
    <scope>NUCLEOTIDE SEQUENCE [LARGE SCALE GENOMIC DNA]</scope>
    <source>
        <strain evidence="2 4">DSM 7534</strain>
    </source>
</reference>
<accession>A0A9N7JL84</accession>
<evidence type="ECO:0000313" key="5">
    <source>
        <dbReference type="Proteomes" id="UP001055437"/>
    </source>
</evidence>
<protein>
    <submittedName>
        <fullName evidence="2">Uncharacterized protein</fullName>
    </submittedName>
</protein>
<organism evidence="2 4">
    <name type="scientific">Clostridium septicum</name>
    <dbReference type="NCBI Taxonomy" id="1504"/>
    <lineage>
        <taxon>Bacteria</taxon>
        <taxon>Bacillati</taxon>
        <taxon>Bacillota</taxon>
        <taxon>Clostridia</taxon>
        <taxon>Eubacteriales</taxon>
        <taxon>Clostridiaceae</taxon>
        <taxon>Clostridium</taxon>
    </lineage>
</organism>
<dbReference type="AlphaFoldDB" id="A0A9N7JL84"/>
<keyword evidence="1" id="KW-0812">Transmembrane</keyword>
<dbReference type="EMBL" id="CP023671">
    <property type="protein sequence ID" value="AYE33936.1"/>
    <property type="molecule type" value="Genomic_DNA"/>
</dbReference>
<gene>
    <name evidence="2" type="ORF">CP523_05315</name>
    <name evidence="3" type="ORF">NH397_13565</name>
</gene>
<dbReference type="EMBL" id="CP099799">
    <property type="protein sequence ID" value="USS00497.1"/>
    <property type="molecule type" value="Genomic_DNA"/>
</dbReference>
<feature type="transmembrane region" description="Helical" evidence="1">
    <location>
        <begin position="66"/>
        <end position="87"/>
    </location>
</feature>
<dbReference type="Proteomes" id="UP000280586">
    <property type="component" value="Chromosome"/>
</dbReference>
<evidence type="ECO:0000313" key="3">
    <source>
        <dbReference type="EMBL" id="USS00497.1"/>
    </source>
</evidence>
<dbReference type="Proteomes" id="UP001055437">
    <property type="component" value="Chromosome"/>
</dbReference>
<evidence type="ECO:0000313" key="4">
    <source>
        <dbReference type="Proteomes" id="UP000280586"/>
    </source>
</evidence>
<feature type="transmembrane region" description="Helical" evidence="1">
    <location>
        <begin position="12"/>
        <end position="30"/>
    </location>
</feature>
<dbReference type="GeneID" id="303560099"/>
<keyword evidence="1" id="KW-0472">Membrane</keyword>
<evidence type="ECO:0000313" key="2">
    <source>
        <dbReference type="EMBL" id="AYE33936.1"/>
    </source>
</evidence>